<evidence type="ECO:0000259" key="18">
    <source>
        <dbReference type="Pfam" id="PF01699"/>
    </source>
</evidence>
<keyword evidence="8" id="KW-0732">Signal</keyword>
<sequence>MLSAKERLLVDKYPLDFRVRMGVKMDEGLRLLKSKRSNWYKVVTSLKSKHELLVSKNSPFVRLFKFRRLLTIASTDHCFHSAASSSGSSSSFFPTDYFTLEQRRRGALFLHFFGLIYMFIAISIVSDEFFVPSLSLSISSDVAGATFLAAGGSAPEFFASLFGVFITQNNVGIGTIVGSATFNILCVLAFCTFFSLEILKITWWPMLRDIFFYILALFLLVLFFLDEEIQWYEAMSLFIIYIIYGVVMSYNRQLQKIFKLILYKTSQHLWFPLLNNISIQEATPSPSIIAVKQMKSISMQNRAAVAKVSHSVKDSNEFTKMTTAILHNVTQKNCQNKISNAMPELPGSITELMNETNCEITRQIPRYSEKVVVYETCAVLKESANKSEIPINISWPSSTKARLSYLFLAPIMLPLYYTLPDSRNSSSRKYFVITFMGSILWIGFFSYLMVWWAKVIGETLNVPDEIMGLTVLAAGTSVSDLISSVIVARKGLGDMAVSSSIGSNLFDICVGLPIPWLLQFAIRWLTRPSSNSRLGTIPVVSKGLICSVGLLFLMLIVLIVAVKICRWEMNKIFGIVMIIAYLAFCSLSVLIELGYVICPLAIACK</sequence>
<dbReference type="eggNOG" id="KOG1307">
    <property type="taxonomic scope" value="Eukaryota"/>
</dbReference>
<dbReference type="InParanoid" id="A0A1I7VUT5"/>
<dbReference type="GO" id="GO:0005262">
    <property type="term" value="F:calcium channel activity"/>
    <property type="evidence" value="ECO:0007669"/>
    <property type="project" value="TreeGrafter"/>
</dbReference>
<evidence type="ECO:0000256" key="16">
    <source>
        <dbReference type="ARBA" id="ARBA00023201"/>
    </source>
</evidence>
<evidence type="ECO:0000256" key="7">
    <source>
        <dbReference type="ARBA" id="ARBA00022692"/>
    </source>
</evidence>
<dbReference type="Gene3D" id="1.20.1420.30">
    <property type="entry name" value="NCX, central ion-binding region"/>
    <property type="match status" value="2"/>
</dbReference>
<feature type="transmembrane region" description="Helical" evidence="17">
    <location>
        <begin position="107"/>
        <end position="126"/>
    </location>
</feature>
<keyword evidence="3" id="KW-0813">Transport</keyword>
<organism evidence="19 20">
    <name type="scientific">Loa loa</name>
    <name type="common">Eye worm</name>
    <name type="synonym">Filaria loa</name>
    <dbReference type="NCBI Taxonomy" id="7209"/>
    <lineage>
        <taxon>Eukaryota</taxon>
        <taxon>Metazoa</taxon>
        <taxon>Ecdysozoa</taxon>
        <taxon>Nematoda</taxon>
        <taxon>Chromadorea</taxon>
        <taxon>Rhabditida</taxon>
        <taxon>Spirurina</taxon>
        <taxon>Spiruromorpha</taxon>
        <taxon>Filarioidea</taxon>
        <taxon>Onchocercidae</taxon>
        <taxon>Loa</taxon>
    </lineage>
</organism>
<feature type="transmembrane region" description="Helical" evidence="17">
    <location>
        <begin position="430"/>
        <end position="454"/>
    </location>
</feature>
<keyword evidence="13" id="KW-0915">Sodium</keyword>
<feature type="transmembrane region" description="Helical" evidence="17">
    <location>
        <begin position="231"/>
        <end position="250"/>
    </location>
</feature>
<dbReference type="InterPro" id="IPR004481">
    <property type="entry name" value="K/Na/Ca-exchanger"/>
</dbReference>
<keyword evidence="7 17" id="KW-0812">Transmembrane</keyword>
<keyword evidence="4" id="KW-0050">Antiport</keyword>
<name>A0A1I7VUT5_LOALO</name>
<dbReference type="InterPro" id="IPR004837">
    <property type="entry name" value="NaCa_Exmemb"/>
</dbReference>
<dbReference type="GO" id="GO:0008273">
    <property type="term" value="F:calcium, potassium:sodium antiporter activity"/>
    <property type="evidence" value="ECO:0007669"/>
    <property type="project" value="TreeGrafter"/>
</dbReference>
<evidence type="ECO:0000313" key="20">
    <source>
        <dbReference type="WBParaSite" id="EN70_6509"/>
    </source>
</evidence>
<dbReference type="NCBIfam" id="TIGR00367">
    <property type="entry name" value="calcium/sodium antiporter"/>
    <property type="match status" value="1"/>
</dbReference>
<feature type="transmembrane region" description="Helical" evidence="17">
    <location>
        <begin position="206"/>
        <end position="225"/>
    </location>
</feature>
<evidence type="ECO:0000256" key="12">
    <source>
        <dbReference type="ARBA" id="ARBA00022989"/>
    </source>
</evidence>
<proteinExistence type="inferred from homology"/>
<keyword evidence="16" id="KW-0739">Sodium transport</keyword>
<evidence type="ECO:0000256" key="11">
    <source>
        <dbReference type="ARBA" id="ARBA00022958"/>
    </source>
</evidence>
<evidence type="ECO:0000313" key="19">
    <source>
        <dbReference type="Proteomes" id="UP000095285"/>
    </source>
</evidence>
<evidence type="ECO:0000256" key="8">
    <source>
        <dbReference type="ARBA" id="ARBA00022729"/>
    </source>
</evidence>
<dbReference type="InterPro" id="IPR044880">
    <property type="entry name" value="NCX_ion-bd_dom_sf"/>
</dbReference>
<evidence type="ECO:0000256" key="1">
    <source>
        <dbReference type="ARBA" id="ARBA00004141"/>
    </source>
</evidence>
<keyword evidence="15 17" id="KW-0472">Membrane</keyword>
<gene>
    <name evidence="20" type="primary">LOAG_07867</name>
</gene>
<dbReference type="STRING" id="7209.A0A1I7VUT5"/>
<keyword evidence="14" id="KW-0406">Ion transport</keyword>
<reference evidence="20" key="2">
    <citation type="submission" date="2016-11" db="UniProtKB">
        <authorList>
            <consortium name="WormBaseParasite"/>
        </authorList>
    </citation>
    <scope>IDENTIFICATION</scope>
</reference>
<keyword evidence="19" id="KW-1185">Reference proteome</keyword>
<feature type="transmembrane region" description="Helical" evidence="17">
    <location>
        <begin position="542"/>
        <end position="565"/>
    </location>
</feature>
<dbReference type="GO" id="GO:0015293">
    <property type="term" value="F:symporter activity"/>
    <property type="evidence" value="ECO:0007669"/>
    <property type="project" value="UniProtKB-KW"/>
</dbReference>
<feature type="transmembrane region" description="Helical" evidence="17">
    <location>
        <begin position="466"/>
        <end position="488"/>
    </location>
</feature>
<dbReference type="WBParaSite" id="EN70_6509">
    <property type="protein sequence ID" value="EN70_6509"/>
    <property type="gene ID" value="EN70_6509"/>
</dbReference>
<keyword evidence="11" id="KW-0630">Potassium</keyword>
<dbReference type="AlphaFoldDB" id="A0A1I7VUT5"/>
<evidence type="ECO:0000256" key="15">
    <source>
        <dbReference type="ARBA" id="ARBA00023136"/>
    </source>
</evidence>
<keyword evidence="9" id="KW-0106">Calcium</keyword>
<dbReference type="FunFam" id="1.20.1420.30:FF:000009">
    <property type="entry name" value="sodium/potassium/calcium exchanger 5 isoform X2"/>
    <property type="match status" value="1"/>
</dbReference>
<keyword evidence="12 17" id="KW-1133">Transmembrane helix</keyword>
<comment type="subcellular location">
    <subcellularLocation>
        <location evidence="1">Membrane</location>
        <topology evidence="1">Multi-pass membrane protein</topology>
    </subcellularLocation>
</comment>
<evidence type="ECO:0000256" key="2">
    <source>
        <dbReference type="ARBA" id="ARBA00005364"/>
    </source>
</evidence>
<dbReference type="Pfam" id="PF01699">
    <property type="entry name" value="Na_Ca_ex"/>
    <property type="match status" value="2"/>
</dbReference>
<feature type="transmembrane region" description="Helical" evidence="17">
    <location>
        <begin position="171"/>
        <end position="194"/>
    </location>
</feature>
<dbReference type="GO" id="GO:0006874">
    <property type="term" value="P:intracellular calcium ion homeostasis"/>
    <property type="evidence" value="ECO:0007669"/>
    <property type="project" value="TreeGrafter"/>
</dbReference>
<dbReference type="OrthoDB" id="2127281at2759"/>
<feature type="domain" description="Sodium/calcium exchanger membrane region" evidence="18">
    <location>
        <begin position="112"/>
        <end position="248"/>
    </location>
</feature>
<dbReference type="Proteomes" id="UP000095285">
    <property type="component" value="Unassembled WGS sequence"/>
</dbReference>
<evidence type="ECO:0000256" key="13">
    <source>
        <dbReference type="ARBA" id="ARBA00023053"/>
    </source>
</evidence>
<evidence type="ECO:0000256" key="3">
    <source>
        <dbReference type="ARBA" id="ARBA00022448"/>
    </source>
</evidence>
<accession>A0A1I7VUT5</accession>
<keyword evidence="10" id="KW-0769">Symport</keyword>
<evidence type="ECO:0000256" key="10">
    <source>
        <dbReference type="ARBA" id="ARBA00022847"/>
    </source>
</evidence>
<dbReference type="FunFam" id="1.20.1420.30:FF:000004">
    <property type="entry name" value="Sodium/potassium/calcium exchanger 2 isoform 1"/>
    <property type="match status" value="1"/>
</dbReference>
<protein>
    <submittedName>
        <fullName evidence="20">K-dependent Na /Ca exchanger</fullName>
    </submittedName>
</protein>
<evidence type="ECO:0000256" key="6">
    <source>
        <dbReference type="ARBA" id="ARBA00022568"/>
    </source>
</evidence>
<comment type="similarity">
    <text evidence="2">Belongs to the Ca(2+):cation antiporter (CaCA) (TC 2.A.19) family. SLC24A subfamily.</text>
</comment>
<feature type="domain" description="Sodium/calcium exchanger membrane region" evidence="18">
    <location>
        <begin position="432"/>
        <end position="588"/>
    </location>
</feature>
<keyword evidence="6" id="KW-0109">Calcium transport</keyword>
<evidence type="ECO:0000256" key="14">
    <source>
        <dbReference type="ARBA" id="ARBA00023065"/>
    </source>
</evidence>
<dbReference type="PANTHER" id="PTHR10846">
    <property type="entry name" value="SODIUM/POTASSIUM/CALCIUM EXCHANGER"/>
    <property type="match status" value="1"/>
</dbReference>
<feature type="transmembrane region" description="Helical" evidence="17">
    <location>
        <begin position="572"/>
        <end position="597"/>
    </location>
</feature>
<feature type="transmembrane region" description="Helical" evidence="17">
    <location>
        <begin position="500"/>
        <end position="522"/>
    </location>
</feature>
<evidence type="ECO:0000256" key="9">
    <source>
        <dbReference type="ARBA" id="ARBA00022837"/>
    </source>
</evidence>
<dbReference type="PANTHER" id="PTHR10846:SF72">
    <property type="entry name" value="SODIUM_POTASSIUM_CALCIUM EXCHANGER NCKX30C"/>
    <property type="match status" value="1"/>
</dbReference>
<dbReference type="GO" id="GO:0005886">
    <property type="term" value="C:plasma membrane"/>
    <property type="evidence" value="ECO:0007669"/>
    <property type="project" value="TreeGrafter"/>
</dbReference>
<evidence type="ECO:0000256" key="5">
    <source>
        <dbReference type="ARBA" id="ARBA00022538"/>
    </source>
</evidence>
<evidence type="ECO:0000256" key="17">
    <source>
        <dbReference type="SAM" id="Phobius"/>
    </source>
</evidence>
<reference evidence="19" key="1">
    <citation type="submission" date="2012-04" db="EMBL/GenBank/DDBJ databases">
        <title>The Genome Sequence of Loa loa.</title>
        <authorList>
            <consortium name="The Broad Institute Genome Sequencing Platform"/>
            <consortium name="Broad Institute Genome Sequencing Center for Infectious Disease"/>
            <person name="Nutman T.B."/>
            <person name="Fink D.L."/>
            <person name="Russ C."/>
            <person name="Young S."/>
            <person name="Zeng Q."/>
            <person name="Gargeya S."/>
            <person name="Alvarado L."/>
            <person name="Berlin A."/>
            <person name="Chapman S.B."/>
            <person name="Chen Z."/>
            <person name="Freedman E."/>
            <person name="Gellesch M."/>
            <person name="Goldberg J."/>
            <person name="Griggs A."/>
            <person name="Gujja S."/>
            <person name="Heilman E.R."/>
            <person name="Heiman D."/>
            <person name="Howarth C."/>
            <person name="Mehta T."/>
            <person name="Neiman D."/>
            <person name="Pearson M."/>
            <person name="Roberts A."/>
            <person name="Saif S."/>
            <person name="Shea T."/>
            <person name="Shenoy N."/>
            <person name="Sisk P."/>
            <person name="Stolte C."/>
            <person name="Sykes S."/>
            <person name="White J."/>
            <person name="Yandava C."/>
            <person name="Haas B."/>
            <person name="Henn M.R."/>
            <person name="Nusbaum C."/>
            <person name="Birren B."/>
        </authorList>
    </citation>
    <scope>NUCLEOTIDE SEQUENCE [LARGE SCALE GENOMIC DNA]</scope>
</reference>
<evidence type="ECO:0000256" key="4">
    <source>
        <dbReference type="ARBA" id="ARBA00022449"/>
    </source>
</evidence>
<keyword evidence="5" id="KW-0633">Potassium transport</keyword>